<gene>
    <name evidence="12" type="ORF">H9812_05110</name>
</gene>
<comment type="caution">
    <text evidence="12">The sequence shown here is derived from an EMBL/GenBank/DDBJ whole genome shotgun (WGS) entry which is preliminary data.</text>
</comment>
<dbReference type="PROSITE" id="PS50893">
    <property type="entry name" value="ABC_TRANSPORTER_2"/>
    <property type="match status" value="1"/>
</dbReference>
<evidence type="ECO:0000256" key="6">
    <source>
        <dbReference type="ARBA" id="ARBA00022840"/>
    </source>
</evidence>
<dbReference type="PANTHER" id="PTHR43394:SF1">
    <property type="entry name" value="ATP-BINDING CASSETTE SUB-FAMILY B MEMBER 10, MITOCHONDRIAL"/>
    <property type="match status" value="1"/>
</dbReference>
<accession>A0A9D2DX18</accession>
<keyword evidence="6 12" id="KW-0067">ATP-binding</keyword>
<evidence type="ECO:0000256" key="7">
    <source>
        <dbReference type="ARBA" id="ARBA00022989"/>
    </source>
</evidence>
<dbReference type="InterPro" id="IPR039421">
    <property type="entry name" value="Type_1_exporter"/>
</dbReference>
<dbReference type="PROSITE" id="PS50929">
    <property type="entry name" value="ABC_TM1F"/>
    <property type="match status" value="1"/>
</dbReference>
<dbReference type="SMART" id="SM00382">
    <property type="entry name" value="AAA"/>
    <property type="match status" value="1"/>
</dbReference>
<dbReference type="PROSITE" id="PS00211">
    <property type="entry name" value="ABC_TRANSPORTER_1"/>
    <property type="match status" value="1"/>
</dbReference>
<evidence type="ECO:0000313" key="12">
    <source>
        <dbReference type="EMBL" id="HIZ24832.1"/>
    </source>
</evidence>
<dbReference type="GO" id="GO:0015421">
    <property type="term" value="F:ABC-type oligopeptide transporter activity"/>
    <property type="evidence" value="ECO:0007669"/>
    <property type="project" value="TreeGrafter"/>
</dbReference>
<dbReference type="SUPFAM" id="SSF52540">
    <property type="entry name" value="P-loop containing nucleoside triphosphate hydrolases"/>
    <property type="match status" value="1"/>
</dbReference>
<feature type="transmembrane region" description="Helical" evidence="9">
    <location>
        <begin position="23"/>
        <end position="47"/>
    </location>
</feature>
<reference evidence="12" key="2">
    <citation type="submission" date="2021-04" db="EMBL/GenBank/DDBJ databases">
        <authorList>
            <person name="Gilroy R."/>
        </authorList>
    </citation>
    <scope>NUCLEOTIDE SEQUENCE</scope>
    <source>
        <strain evidence="12">CHK33-5263</strain>
    </source>
</reference>
<proteinExistence type="predicted"/>
<sequence length="607" mass="67354">MDVFRFGLHYWKKYIPLSLLSKLFSLLAMVCDLAIPLISAGIIDYLIDYDPLDPPEGGGILGFLFTGWLGEPQTWQLFAGLAIVFACVLGARLIFLYCKNVTFQWCGLRMECTLREETYAKLLELDGETISRYNMGELLTTMNRDTITFKELYSRILMNLFDSSVMIVLSIVILTTLDPFFLILPVVITPVILFFLIRYLTQARKLFRAIRDGYSEINLDVQENVDAVRIVRSYAAEEEEIRKFDACNDKVRELNCREVRLTAKYNSIFLTFQQIGYVGTVIIAVLLVLSGNILLGTLTAATTYVTKIISHITQISRSCFMMQNQLVSGARLKKFLTEQSAVPDCPSAQLCSVQPHIAFRDVSLTLGEKQVLKHIDLDVPYGKKVGLMGGTGSGKSALLKLLARVFDVTSGEVTIDGVNIENYPLEQLRAEYAYVFQDVFLFSNTVDANVAFAKPDCTDEEVHDATDVAQASKFIEKLPDGYQTVVGERGVGLSGGQKQRISIARAIVKGAPVLILDDASSALDMATEKRVLAAIKASCPDHTLFLATHRVSSVMDCDEVLFLRDGEIVERGTPRELVALDGAFAAVWKLQTSDGQLDDSSYGAGEE</sequence>
<dbReference type="Gene3D" id="1.20.1560.10">
    <property type="entry name" value="ABC transporter type 1, transmembrane domain"/>
    <property type="match status" value="1"/>
</dbReference>
<keyword evidence="3" id="KW-1003">Cell membrane</keyword>
<dbReference type="GO" id="GO:0005524">
    <property type="term" value="F:ATP binding"/>
    <property type="evidence" value="ECO:0007669"/>
    <property type="project" value="UniProtKB-KW"/>
</dbReference>
<dbReference type="Proteomes" id="UP000824044">
    <property type="component" value="Unassembled WGS sequence"/>
</dbReference>
<evidence type="ECO:0000256" key="8">
    <source>
        <dbReference type="ARBA" id="ARBA00023136"/>
    </source>
</evidence>
<keyword evidence="8 9" id="KW-0472">Membrane</keyword>
<dbReference type="Gene3D" id="3.40.50.300">
    <property type="entry name" value="P-loop containing nucleotide triphosphate hydrolases"/>
    <property type="match status" value="1"/>
</dbReference>
<reference evidence="12" key="1">
    <citation type="journal article" date="2021" name="PeerJ">
        <title>Extensive microbial diversity within the chicken gut microbiome revealed by metagenomics and culture.</title>
        <authorList>
            <person name="Gilroy R."/>
            <person name="Ravi A."/>
            <person name="Getino M."/>
            <person name="Pursley I."/>
            <person name="Horton D.L."/>
            <person name="Alikhan N.F."/>
            <person name="Baker D."/>
            <person name="Gharbi K."/>
            <person name="Hall N."/>
            <person name="Watson M."/>
            <person name="Adriaenssens E.M."/>
            <person name="Foster-Nyarko E."/>
            <person name="Jarju S."/>
            <person name="Secka A."/>
            <person name="Antonio M."/>
            <person name="Oren A."/>
            <person name="Chaudhuri R.R."/>
            <person name="La Ragione R."/>
            <person name="Hildebrand F."/>
            <person name="Pallen M.J."/>
        </authorList>
    </citation>
    <scope>NUCLEOTIDE SEQUENCE</scope>
    <source>
        <strain evidence="12">CHK33-5263</strain>
    </source>
</reference>
<evidence type="ECO:0000256" key="9">
    <source>
        <dbReference type="SAM" id="Phobius"/>
    </source>
</evidence>
<dbReference type="FunFam" id="3.40.50.300:FF:000221">
    <property type="entry name" value="Multidrug ABC transporter ATP-binding protein"/>
    <property type="match status" value="1"/>
</dbReference>
<evidence type="ECO:0000256" key="4">
    <source>
        <dbReference type="ARBA" id="ARBA00022692"/>
    </source>
</evidence>
<dbReference type="GO" id="GO:0005886">
    <property type="term" value="C:plasma membrane"/>
    <property type="evidence" value="ECO:0007669"/>
    <property type="project" value="UniProtKB-SubCell"/>
</dbReference>
<dbReference type="InterPro" id="IPR036640">
    <property type="entry name" value="ABC1_TM_sf"/>
</dbReference>
<protein>
    <submittedName>
        <fullName evidence="12">ABC transporter ATP-binding protein/permease</fullName>
    </submittedName>
</protein>
<evidence type="ECO:0000256" key="2">
    <source>
        <dbReference type="ARBA" id="ARBA00022448"/>
    </source>
</evidence>
<dbReference type="InterPro" id="IPR027417">
    <property type="entry name" value="P-loop_NTPase"/>
</dbReference>
<feature type="transmembrane region" description="Helical" evidence="9">
    <location>
        <begin position="152"/>
        <end position="174"/>
    </location>
</feature>
<feature type="transmembrane region" description="Helical" evidence="9">
    <location>
        <begin position="275"/>
        <end position="295"/>
    </location>
</feature>
<keyword evidence="7 9" id="KW-1133">Transmembrane helix</keyword>
<name>A0A9D2DX18_9FIRM</name>
<dbReference type="Pfam" id="PF00664">
    <property type="entry name" value="ABC_membrane"/>
    <property type="match status" value="1"/>
</dbReference>
<keyword evidence="5" id="KW-0547">Nucleotide-binding</keyword>
<comment type="subcellular location">
    <subcellularLocation>
        <location evidence="1">Cell membrane</location>
        <topology evidence="1">Multi-pass membrane protein</topology>
    </subcellularLocation>
</comment>
<evidence type="ECO:0000256" key="1">
    <source>
        <dbReference type="ARBA" id="ARBA00004651"/>
    </source>
</evidence>
<feature type="transmembrane region" description="Helical" evidence="9">
    <location>
        <begin position="180"/>
        <end position="201"/>
    </location>
</feature>
<dbReference type="Pfam" id="PF00005">
    <property type="entry name" value="ABC_tran"/>
    <property type="match status" value="1"/>
</dbReference>
<evidence type="ECO:0000256" key="5">
    <source>
        <dbReference type="ARBA" id="ARBA00022741"/>
    </source>
</evidence>
<keyword evidence="4 9" id="KW-0812">Transmembrane</keyword>
<keyword evidence="2" id="KW-0813">Transport</keyword>
<feature type="domain" description="ABC transmembrane type-1" evidence="11">
    <location>
        <begin position="23"/>
        <end position="324"/>
    </location>
</feature>
<dbReference type="EMBL" id="DXBS01000099">
    <property type="protein sequence ID" value="HIZ24832.1"/>
    <property type="molecule type" value="Genomic_DNA"/>
</dbReference>
<dbReference type="InterPro" id="IPR017871">
    <property type="entry name" value="ABC_transporter-like_CS"/>
</dbReference>
<organism evidence="12 13">
    <name type="scientific">Candidatus Gallimonas intestinigallinarum</name>
    <dbReference type="NCBI Taxonomy" id="2838604"/>
    <lineage>
        <taxon>Bacteria</taxon>
        <taxon>Bacillati</taxon>
        <taxon>Bacillota</taxon>
        <taxon>Clostridia</taxon>
        <taxon>Candidatus Gallimonas</taxon>
    </lineage>
</organism>
<evidence type="ECO:0000259" key="11">
    <source>
        <dbReference type="PROSITE" id="PS50929"/>
    </source>
</evidence>
<evidence type="ECO:0000313" key="13">
    <source>
        <dbReference type="Proteomes" id="UP000824044"/>
    </source>
</evidence>
<feature type="transmembrane region" description="Helical" evidence="9">
    <location>
        <begin position="75"/>
        <end position="95"/>
    </location>
</feature>
<dbReference type="InterPro" id="IPR003593">
    <property type="entry name" value="AAA+_ATPase"/>
</dbReference>
<dbReference type="PANTHER" id="PTHR43394">
    <property type="entry name" value="ATP-DEPENDENT PERMEASE MDL1, MITOCHONDRIAL"/>
    <property type="match status" value="1"/>
</dbReference>
<dbReference type="SUPFAM" id="SSF90123">
    <property type="entry name" value="ABC transporter transmembrane region"/>
    <property type="match status" value="1"/>
</dbReference>
<dbReference type="InterPro" id="IPR011527">
    <property type="entry name" value="ABC1_TM_dom"/>
</dbReference>
<evidence type="ECO:0000256" key="3">
    <source>
        <dbReference type="ARBA" id="ARBA00022475"/>
    </source>
</evidence>
<dbReference type="AlphaFoldDB" id="A0A9D2DX18"/>
<dbReference type="InterPro" id="IPR003439">
    <property type="entry name" value="ABC_transporter-like_ATP-bd"/>
</dbReference>
<evidence type="ECO:0000259" key="10">
    <source>
        <dbReference type="PROSITE" id="PS50893"/>
    </source>
</evidence>
<dbReference type="GO" id="GO:0016887">
    <property type="term" value="F:ATP hydrolysis activity"/>
    <property type="evidence" value="ECO:0007669"/>
    <property type="project" value="InterPro"/>
</dbReference>
<feature type="domain" description="ABC transporter" evidence="10">
    <location>
        <begin position="357"/>
        <end position="590"/>
    </location>
</feature>